<comment type="caution">
    <text evidence="2">The sequence shown here is derived from an EMBL/GenBank/DDBJ whole genome shotgun (WGS) entry which is preliminary data.</text>
</comment>
<evidence type="ECO:0000313" key="2">
    <source>
        <dbReference type="EMBL" id="RYC79847.1"/>
    </source>
</evidence>
<proteinExistence type="predicted"/>
<evidence type="ECO:0000313" key="3">
    <source>
        <dbReference type="Proteomes" id="UP000290540"/>
    </source>
</evidence>
<keyword evidence="1" id="KW-0175">Coiled coil</keyword>
<name>A0A4Q2V7D7_FUSOX</name>
<protein>
    <submittedName>
        <fullName evidence="2">Uncharacterized protein</fullName>
    </submittedName>
</protein>
<gene>
    <name evidence="2" type="ORF">BFJ63_vAg17268</name>
</gene>
<reference evidence="2 3" key="1">
    <citation type="submission" date="2016-12" db="EMBL/GenBank/DDBJ databases">
        <title>Draft genome sequence of Fusarium oxysporum causing rot on Narcissus.</title>
        <authorList>
            <person name="Armitage A.D."/>
            <person name="Taylor A."/>
            <person name="Clarkson J.P."/>
            <person name="Harrison R.J."/>
            <person name="Jackson A.C."/>
        </authorList>
    </citation>
    <scope>NUCLEOTIDE SEQUENCE [LARGE SCALE GENOMIC DNA]</scope>
    <source>
        <strain evidence="2 3">N139</strain>
    </source>
</reference>
<accession>A0A4Q2V7D7</accession>
<evidence type="ECO:0000256" key="1">
    <source>
        <dbReference type="SAM" id="Coils"/>
    </source>
</evidence>
<feature type="coiled-coil region" evidence="1">
    <location>
        <begin position="46"/>
        <end position="107"/>
    </location>
</feature>
<dbReference type="Proteomes" id="UP000290540">
    <property type="component" value="Unassembled WGS sequence"/>
</dbReference>
<dbReference type="AlphaFoldDB" id="A0A4Q2V7D7"/>
<organism evidence="2 3">
    <name type="scientific">Fusarium oxysporum f. sp. narcissi</name>
    <dbReference type="NCBI Taxonomy" id="451672"/>
    <lineage>
        <taxon>Eukaryota</taxon>
        <taxon>Fungi</taxon>
        <taxon>Dikarya</taxon>
        <taxon>Ascomycota</taxon>
        <taxon>Pezizomycotina</taxon>
        <taxon>Sordariomycetes</taxon>
        <taxon>Hypocreomycetidae</taxon>
        <taxon>Hypocreales</taxon>
        <taxon>Nectriaceae</taxon>
        <taxon>Fusarium</taxon>
        <taxon>Fusarium oxysporum species complex</taxon>
    </lineage>
</organism>
<sequence>MEPELAPAIPDSQENIMIATSQARLSSPEARLAQSEADLLNQKCYSVTLEKRISELERRNNDLEHCISLASSTQGIHGEEARLRQVISSLKDRLERERLLTKNYEELEADRLGFINTSLLVQYDNLHSNIRDTSSAICHLSRDDTLPEQRTGFSHLANNWAKRIGGCDLGSLLCHCEAAQIPKKVILVCLMAAGIFELVLEKVFPEFLAADSPLLDQYRKHMESQSRCKALRRLDSISIKSLLSDKDVKKAIISEKSKWLSSLMLQNLSCFLPLESRDITQRSPHDERETEIIGGMRSTLYHALTVKIELMLSVKRFRYLFFRPGTLFDAERMEVVKSQAGDSALLSQEVKICLLPAFFTISEAGNESGVGEESSFRVNYSKALAEVIDEDIESLVLVEKAIVFL</sequence>
<dbReference type="EMBL" id="MQTW01000497">
    <property type="protein sequence ID" value="RYC79847.1"/>
    <property type="molecule type" value="Genomic_DNA"/>
</dbReference>